<organism evidence="3 4">
    <name type="scientific">Candidatus Scalindua brodae</name>
    <dbReference type="NCBI Taxonomy" id="237368"/>
    <lineage>
        <taxon>Bacteria</taxon>
        <taxon>Pseudomonadati</taxon>
        <taxon>Planctomycetota</taxon>
        <taxon>Candidatus Brocadiia</taxon>
        <taxon>Candidatus Brocadiales</taxon>
        <taxon>Candidatus Scalinduaceae</taxon>
        <taxon>Candidatus Scalindua</taxon>
    </lineage>
</organism>
<protein>
    <submittedName>
        <fullName evidence="3">Putative epimerase/dehydratase</fullName>
    </submittedName>
</protein>
<evidence type="ECO:0000259" key="2">
    <source>
        <dbReference type="Pfam" id="PF01370"/>
    </source>
</evidence>
<dbReference type="InterPro" id="IPR036291">
    <property type="entry name" value="NAD(P)-bd_dom_sf"/>
</dbReference>
<comment type="similarity">
    <text evidence="1">Belongs to the NAD(P)-dependent epimerase/dehydratase family.</text>
</comment>
<dbReference type="eggNOG" id="COG0451">
    <property type="taxonomic scope" value="Bacteria"/>
</dbReference>
<evidence type="ECO:0000256" key="1">
    <source>
        <dbReference type="ARBA" id="ARBA00007637"/>
    </source>
</evidence>
<accession>A0A0B0EB97</accession>
<dbReference type="Proteomes" id="UP000030652">
    <property type="component" value="Unassembled WGS sequence"/>
</dbReference>
<reference evidence="3 4" key="1">
    <citation type="submission" date="2014-10" db="EMBL/GenBank/DDBJ databases">
        <title>Draft genome of anammox bacterium scalindua brodae, obtained using differential coverage binning of sequence data from two enrichment reactors.</title>
        <authorList>
            <person name="Speth D.R."/>
            <person name="Russ L."/>
            <person name="Kartal B."/>
            <person name="Op den Camp H.J."/>
            <person name="Dutilh B.E."/>
            <person name="Jetten M.S."/>
        </authorList>
    </citation>
    <scope>NUCLEOTIDE SEQUENCE [LARGE SCALE GENOMIC DNA]</scope>
    <source>
        <strain evidence="3">RU1</strain>
    </source>
</reference>
<gene>
    <name evidence="3" type="ORF">SCABRO_03674</name>
</gene>
<dbReference type="InterPro" id="IPR001509">
    <property type="entry name" value="Epimerase_deHydtase"/>
</dbReference>
<proteinExistence type="inferred from homology"/>
<name>A0A0B0EB97_9BACT</name>
<evidence type="ECO:0000313" key="3">
    <source>
        <dbReference type="EMBL" id="KHE90567.1"/>
    </source>
</evidence>
<dbReference type="PANTHER" id="PTHR43000">
    <property type="entry name" value="DTDP-D-GLUCOSE 4,6-DEHYDRATASE-RELATED"/>
    <property type="match status" value="1"/>
</dbReference>
<sequence length="299" mass="33221">MKIAITGLSGFLGHYVAKKLFERDVQMQALVRNTSDTSHLNDYEEKITFVHGGLGDKETLKKFVQGADIVIHMAYERNGAGFHDSAGKDIRRLLDVNLSGSLELLDASKQHGVKQFIFTSSCAVYGYIFPDTKLNEQHPLVPDSHYGAYKAAVEAFCHSYFLSKSINTTMFRPVGIYGIDPKLAHSEWYDLIKNIKSGVDVEVAGGGKIVHVEDVAHAIDFAIDNRDAFGKVYNLSDFYIDNMSIAEMARDICGSKSKISGTPKQPKNTIDNAESKKLGVRYAGTEGLRWYIEELIKVV</sequence>
<dbReference type="Pfam" id="PF01370">
    <property type="entry name" value="Epimerase"/>
    <property type="match status" value="1"/>
</dbReference>
<dbReference type="EMBL" id="JRYO01000255">
    <property type="protein sequence ID" value="KHE90567.1"/>
    <property type="molecule type" value="Genomic_DNA"/>
</dbReference>
<comment type="caution">
    <text evidence="3">The sequence shown here is derived from an EMBL/GenBank/DDBJ whole genome shotgun (WGS) entry which is preliminary data.</text>
</comment>
<dbReference type="Gene3D" id="3.40.50.720">
    <property type="entry name" value="NAD(P)-binding Rossmann-like Domain"/>
    <property type="match status" value="1"/>
</dbReference>
<dbReference type="SUPFAM" id="SSF51735">
    <property type="entry name" value="NAD(P)-binding Rossmann-fold domains"/>
    <property type="match status" value="1"/>
</dbReference>
<dbReference type="CDD" id="cd08946">
    <property type="entry name" value="SDR_e"/>
    <property type="match status" value="1"/>
</dbReference>
<feature type="domain" description="NAD-dependent epimerase/dehydratase" evidence="2">
    <location>
        <begin position="3"/>
        <end position="235"/>
    </location>
</feature>
<evidence type="ECO:0000313" key="4">
    <source>
        <dbReference type="Proteomes" id="UP000030652"/>
    </source>
</evidence>
<dbReference type="AlphaFoldDB" id="A0A0B0EB97"/>